<dbReference type="EMBL" id="BAABCQ010000132">
    <property type="protein sequence ID" value="GAA3999377.1"/>
    <property type="molecule type" value="Genomic_DNA"/>
</dbReference>
<accession>A0ABP7RLZ7</accession>
<sequence length="299" mass="31230">MDDSRTDLLASSATFSCSSAATTDGGPPGFPHGGDEGGERAPCAPPPRPAYAHPVLRIIDARTQKPTSAAPARRAPTRVVAHAPGRDTTGLRVLLVADLLVRALELDGTPAWALLTGAEDGTRLRADAAALGVRPFEDGGAAGSVPGTGQAVYVVRQGGAAPDGATVAVAPVDAAGQDIEGFDDDPAAPDAVRLALLERHHHARVELDASALGDARDTLTRWRRAVAAWARQPSRPVPGEVRDQLRAAWEDDLDAPGVLSVLRRVETDPDLPDGARFEIYAYADRFLGLHLARDIGAPA</sequence>
<evidence type="ECO:0000256" key="1">
    <source>
        <dbReference type="SAM" id="MobiDB-lite"/>
    </source>
</evidence>
<dbReference type="Proteomes" id="UP001500034">
    <property type="component" value="Unassembled WGS sequence"/>
</dbReference>
<reference evidence="3" key="1">
    <citation type="journal article" date="2019" name="Int. J. Syst. Evol. Microbiol.">
        <title>The Global Catalogue of Microorganisms (GCM) 10K type strain sequencing project: providing services to taxonomists for standard genome sequencing and annotation.</title>
        <authorList>
            <consortium name="The Broad Institute Genomics Platform"/>
            <consortium name="The Broad Institute Genome Sequencing Center for Infectious Disease"/>
            <person name="Wu L."/>
            <person name="Ma J."/>
        </authorList>
    </citation>
    <scope>NUCLEOTIDE SEQUENCE [LARGE SCALE GENOMIC DNA]</scope>
    <source>
        <strain evidence="3">JCM 17027</strain>
    </source>
</reference>
<keyword evidence="3" id="KW-1185">Reference proteome</keyword>
<proteinExistence type="predicted"/>
<evidence type="ECO:0000313" key="3">
    <source>
        <dbReference type="Proteomes" id="UP001500034"/>
    </source>
</evidence>
<feature type="compositionally biased region" description="Low complexity" evidence="1">
    <location>
        <begin position="15"/>
        <end position="25"/>
    </location>
</feature>
<evidence type="ECO:0008006" key="4">
    <source>
        <dbReference type="Google" id="ProtNLM"/>
    </source>
</evidence>
<organism evidence="2 3">
    <name type="scientific">Streptomyces marokkonensis</name>
    <dbReference type="NCBI Taxonomy" id="324855"/>
    <lineage>
        <taxon>Bacteria</taxon>
        <taxon>Bacillati</taxon>
        <taxon>Actinomycetota</taxon>
        <taxon>Actinomycetes</taxon>
        <taxon>Kitasatosporales</taxon>
        <taxon>Streptomycetaceae</taxon>
        <taxon>Streptomyces</taxon>
    </lineage>
</organism>
<name>A0ABP7RLZ7_9ACTN</name>
<protein>
    <recommendedName>
        <fullName evidence="4">Cysteinyl-tRNA synthetase</fullName>
    </recommendedName>
</protein>
<comment type="caution">
    <text evidence="2">The sequence shown here is derived from an EMBL/GenBank/DDBJ whole genome shotgun (WGS) entry which is preliminary data.</text>
</comment>
<feature type="region of interest" description="Disordered" evidence="1">
    <location>
        <begin position="15"/>
        <end position="47"/>
    </location>
</feature>
<dbReference type="Gene3D" id="1.20.120.640">
    <property type="entry name" value="Anticodon-binding domain of a subclass of class I aminoacyl-tRNA synthetases"/>
    <property type="match status" value="1"/>
</dbReference>
<gene>
    <name evidence="2" type="ORF">GCM10022384_53050</name>
</gene>
<evidence type="ECO:0000313" key="2">
    <source>
        <dbReference type="EMBL" id="GAA3999377.1"/>
    </source>
</evidence>